<dbReference type="KEGG" id="caby:Cabys_1250"/>
<dbReference type="InParanoid" id="H1XYX6"/>
<evidence type="ECO:0000256" key="3">
    <source>
        <dbReference type="ARBA" id="ARBA00022729"/>
    </source>
</evidence>
<evidence type="ECO:0000256" key="5">
    <source>
        <dbReference type="ARBA" id="ARBA00022801"/>
    </source>
</evidence>
<feature type="domain" description="PDZ" evidence="10">
    <location>
        <begin position="401"/>
        <end position="470"/>
    </location>
</feature>
<dbReference type="Proteomes" id="UP000183868">
    <property type="component" value="Chromosome"/>
</dbReference>
<keyword evidence="9" id="KW-0812">Transmembrane</keyword>
<dbReference type="Gene3D" id="2.40.10.120">
    <property type="match status" value="1"/>
</dbReference>
<evidence type="ECO:0000256" key="2">
    <source>
        <dbReference type="ARBA" id="ARBA00022670"/>
    </source>
</evidence>
<dbReference type="PaxDb" id="880073-Calab_2437"/>
<evidence type="ECO:0000313" key="12">
    <source>
        <dbReference type="EMBL" id="EHO42047.1"/>
    </source>
</evidence>
<proteinExistence type="inferred from homology"/>
<dbReference type="InterPro" id="IPR001478">
    <property type="entry name" value="PDZ"/>
</dbReference>
<dbReference type="PRINTS" id="PR00834">
    <property type="entry name" value="PROTEASES2C"/>
</dbReference>
<feature type="binding site" evidence="8">
    <location>
        <begin position="244"/>
        <end position="246"/>
    </location>
    <ligand>
        <name>substrate</name>
    </ligand>
</feature>
<dbReference type="SUPFAM" id="SSF50156">
    <property type="entry name" value="PDZ domain-like"/>
    <property type="match status" value="2"/>
</dbReference>
<reference evidence="11 14" key="2">
    <citation type="submission" date="2016-11" db="EMBL/GenBank/DDBJ databases">
        <title>Genomic analysis of Caldithrix abyssi and proposal of a novel bacterial phylum Caldithrichaeota.</title>
        <authorList>
            <person name="Kublanov I."/>
            <person name="Sigalova O."/>
            <person name="Gavrilov S."/>
            <person name="Lebedinsky A."/>
            <person name="Ivanova N."/>
            <person name="Daum C."/>
            <person name="Reddy T."/>
            <person name="Klenk H.P."/>
            <person name="Goker M."/>
            <person name="Reva O."/>
            <person name="Miroshnichenko M."/>
            <person name="Kyprides N."/>
            <person name="Woyke T."/>
            <person name="Gelfand M."/>
        </authorList>
    </citation>
    <scope>NUCLEOTIDE SEQUENCE [LARGE SCALE GENOMIC DNA]</scope>
    <source>
        <strain evidence="11 14">LF13</strain>
    </source>
</reference>
<feature type="active site" description="Charge relay system" evidence="7">
    <location>
        <position position="246"/>
    </location>
</feature>
<dbReference type="PANTHER" id="PTHR22939">
    <property type="entry name" value="SERINE PROTEASE FAMILY S1C HTRA-RELATED"/>
    <property type="match status" value="1"/>
</dbReference>
<feature type="binding site" evidence="8">
    <location>
        <position position="166"/>
    </location>
    <ligand>
        <name>substrate</name>
    </ligand>
</feature>
<accession>H1XYX6</accession>
<evidence type="ECO:0000256" key="6">
    <source>
        <dbReference type="ARBA" id="ARBA00022825"/>
    </source>
</evidence>
<dbReference type="Gene3D" id="2.30.42.10">
    <property type="match status" value="2"/>
</dbReference>
<evidence type="ECO:0000256" key="8">
    <source>
        <dbReference type="PIRSR" id="PIRSR611782-2"/>
    </source>
</evidence>
<name>H1XYX6_CALAY</name>
<feature type="binding site" evidence="8">
    <location>
        <position position="136"/>
    </location>
    <ligand>
        <name>substrate</name>
    </ligand>
</feature>
<feature type="transmembrane region" description="Helical" evidence="9">
    <location>
        <begin position="7"/>
        <end position="29"/>
    </location>
</feature>
<dbReference type="InterPro" id="IPR011782">
    <property type="entry name" value="Pept_S1C_Do"/>
</dbReference>
<sequence length="510" mass="55718" precursor="true">MYRVKNSLAMVFGLIVIGVVIGVVLTTSFNLDSKSMAGTTDKIYTEASESNAGPTLTAGNFNPNSMFTDIVEKVRPSIVSIYTTKTVKLRENPFFFFFRDFGNIPEDHLPQPEMKQQGLGSGIIISEDGYILTNNHVVEDVDELRVKMIDNSEYEAKVVGTDPSTDIALIKIDAKNLPVAILGDSDNLKIGEWVLAIGNPLNLTSTVTAGIVSALHRSINILRGRNNVSSIENFIQTDAAINPGNSGGALVNLRGEVIGVNTAIATSTNYYMGYGFAVPINMAKAVVDDIIKYGEVRRGYLGVYISEVTPVTAKGVKLDHPRGVFVTSVIEGSAADKAGIKEGDVILSVDGKEVNRPNELQAKIGIKNPGDVVTLKVWRDGKELTVKAKLKGRDNESDEKETRISKKDMIKVPDLGMKLKNLNDREKDKFEVDGGALVTSVEQFSAASQARIVPGDVIIEVDGKKVESVSDFYDKISKYKAGDIVKLKLRTLQNREKFDRLVFIEIPKKK</sequence>
<dbReference type="EMBL" id="CM001402">
    <property type="protein sequence ID" value="EHO42047.1"/>
    <property type="molecule type" value="Genomic_DNA"/>
</dbReference>
<keyword evidence="6" id="KW-0720">Serine protease</keyword>
<dbReference type="FunCoup" id="H1XYX6">
    <property type="interactions" value="503"/>
</dbReference>
<dbReference type="NCBIfam" id="TIGR02037">
    <property type="entry name" value="degP_htrA_DO"/>
    <property type="match status" value="1"/>
</dbReference>
<dbReference type="HOGENOM" id="CLU_020120_1_0_0"/>
<dbReference type="PROSITE" id="PS50106">
    <property type="entry name" value="PDZ"/>
    <property type="match status" value="2"/>
</dbReference>
<evidence type="ECO:0000256" key="7">
    <source>
        <dbReference type="PIRSR" id="PIRSR611782-1"/>
    </source>
</evidence>
<dbReference type="RefSeq" id="WP_006929269.1">
    <property type="nucleotide sequence ID" value="NZ_CM001402.1"/>
</dbReference>
<evidence type="ECO:0000313" key="13">
    <source>
        <dbReference type="Proteomes" id="UP000004671"/>
    </source>
</evidence>
<dbReference type="AlphaFoldDB" id="H1XYX6"/>
<dbReference type="InterPro" id="IPR036034">
    <property type="entry name" value="PDZ_sf"/>
</dbReference>
<keyword evidence="3" id="KW-0732">Signal</keyword>
<dbReference type="SMART" id="SM00228">
    <property type="entry name" value="PDZ"/>
    <property type="match status" value="2"/>
</dbReference>
<keyword evidence="13" id="KW-1185">Reference proteome</keyword>
<dbReference type="eggNOG" id="COG0265">
    <property type="taxonomic scope" value="Bacteria"/>
</dbReference>
<feature type="domain" description="PDZ" evidence="10">
    <location>
        <begin position="290"/>
        <end position="381"/>
    </location>
</feature>
<keyword evidence="4" id="KW-0677">Repeat</keyword>
<keyword evidence="9" id="KW-0472">Membrane</keyword>
<dbReference type="Proteomes" id="UP000004671">
    <property type="component" value="Chromosome"/>
</dbReference>
<evidence type="ECO:0000313" key="11">
    <source>
        <dbReference type="EMBL" id="APF17999.1"/>
    </source>
</evidence>
<dbReference type="PANTHER" id="PTHR22939:SF129">
    <property type="entry name" value="SERINE PROTEASE HTRA2, MITOCHONDRIAL"/>
    <property type="match status" value="1"/>
</dbReference>
<evidence type="ECO:0000256" key="4">
    <source>
        <dbReference type="ARBA" id="ARBA00022737"/>
    </source>
</evidence>
<dbReference type="Pfam" id="PF13365">
    <property type="entry name" value="Trypsin_2"/>
    <property type="match status" value="1"/>
</dbReference>
<keyword evidence="5" id="KW-0378">Hydrolase</keyword>
<dbReference type="CDD" id="cd06779">
    <property type="entry name" value="cpPDZ_Deg_HtrA-like"/>
    <property type="match status" value="1"/>
</dbReference>
<dbReference type="EMBL" id="CP018099">
    <property type="protein sequence ID" value="APF17999.1"/>
    <property type="molecule type" value="Genomic_DNA"/>
</dbReference>
<evidence type="ECO:0000256" key="1">
    <source>
        <dbReference type="ARBA" id="ARBA00010541"/>
    </source>
</evidence>
<dbReference type="SUPFAM" id="SSF50494">
    <property type="entry name" value="Trypsin-like serine proteases"/>
    <property type="match status" value="1"/>
</dbReference>
<feature type="active site" description="Charge relay system" evidence="7">
    <location>
        <position position="136"/>
    </location>
</feature>
<dbReference type="MEROPS" id="S01.453"/>
<feature type="active site" description="Charge relay system" evidence="7">
    <location>
        <position position="166"/>
    </location>
</feature>
<gene>
    <name evidence="11" type="ORF">Cabys_1250</name>
    <name evidence="12" type="ORF">Calab_2437</name>
</gene>
<dbReference type="FunFam" id="2.40.10.10:FF:000001">
    <property type="entry name" value="Periplasmic serine protease DegS"/>
    <property type="match status" value="1"/>
</dbReference>
<evidence type="ECO:0000259" key="10">
    <source>
        <dbReference type="PROSITE" id="PS50106"/>
    </source>
</evidence>
<dbReference type="STRING" id="880073.Cabys_1250"/>
<dbReference type="InterPro" id="IPR009003">
    <property type="entry name" value="Peptidase_S1_PA"/>
</dbReference>
<dbReference type="InterPro" id="IPR001940">
    <property type="entry name" value="Peptidase_S1C"/>
</dbReference>
<dbReference type="GO" id="GO:0004252">
    <property type="term" value="F:serine-type endopeptidase activity"/>
    <property type="evidence" value="ECO:0007669"/>
    <property type="project" value="InterPro"/>
</dbReference>
<evidence type="ECO:0000313" key="14">
    <source>
        <dbReference type="Proteomes" id="UP000183868"/>
    </source>
</evidence>
<keyword evidence="2 12" id="KW-0645">Protease</keyword>
<dbReference type="Pfam" id="PF13180">
    <property type="entry name" value="PDZ_2"/>
    <property type="match status" value="2"/>
</dbReference>
<keyword evidence="9" id="KW-1133">Transmembrane helix</keyword>
<organism evidence="12 13">
    <name type="scientific">Caldithrix abyssi DSM 13497</name>
    <dbReference type="NCBI Taxonomy" id="880073"/>
    <lineage>
        <taxon>Bacteria</taxon>
        <taxon>Pseudomonadati</taxon>
        <taxon>Calditrichota</taxon>
        <taxon>Calditrichia</taxon>
        <taxon>Calditrichales</taxon>
        <taxon>Calditrichaceae</taxon>
        <taxon>Caldithrix</taxon>
    </lineage>
</organism>
<evidence type="ECO:0000256" key="9">
    <source>
        <dbReference type="SAM" id="Phobius"/>
    </source>
</evidence>
<dbReference type="OrthoDB" id="9758917at2"/>
<comment type="similarity">
    <text evidence="1">Belongs to the peptidase S1C family.</text>
</comment>
<protein>
    <submittedName>
        <fullName evidence="11 12">Protease Do</fullName>
    </submittedName>
</protein>
<reference evidence="12 13" key="1">
    <citation type="submission" date="2011-09" db="EMBL/GenBank/DDBJ databases">
        <title>The permanent draft genome of Caldithrix abyssi DSM 13497.</title>
        <authorList>
            <consortium name="US DOE Joint Genome Institute (JGI-PGF)"/>
            <person name="Lucas S."/>
            <person name="Han J."/>
            <person name="Lapidus A."/>
            <person name="Bruce D."/>
            <person name="Goodwin L."/>
            <person name="Pitluck S."/>
            <person name="Peters L."/>
            <person name="Kyrpides N."/>
            <person name="Mavromatis K."/>
            <person name="Ivanova N."/>
            <person name="Mikhailova N."/>
            <person name="Chertkov O."/>
            <person name="Detter J.C."/>
            <person name="Tapia R."/>
            <person name="Han C."/>
            <person name="Land M."/>
            <person name="Hauser L."/>
            <person name="Markowitz V."/>
            <person name="Cheng J.-F."/>
            <person name="Hugenholtz P."/>
            <person name="Woyke T."/>
            <person name="Wu D."/>
            <person name="Spring S."/>
            <person name="Brambilla E."/>
            <person name="Klenk H.-P."/>
            <person name="Eisen J.A."/>
        </authorList>
    </citation>
    <scope>NUCLEOTIDE SEQUENCE [LARGE SCALE GENOMIC DNA]</scope>
    <source>
        <strain evidence="12 13">DSM 13497</strain>
    </source>
</reference>
<dbReference type="CDD" id="cd10839">
    <property type="entry name" value="cpPDZ1_DegP-like"/>
    <property type="match status" value="1"/>
</dbReference>
<dbReference type="GO" id="GO:0006508">
    <property type="term" value="P:proteolysis"/>
    <property type="evidence" value="ECO:0007669"/>
    <property type="project" value="UniProtKB-KW"/>
</dbReference>